<evidence type="ECO:0000256" key="1">
    <source>
        <dbReference type="SAM" id="SignalP"/>
    </source>
</evidence>
<name>A0A4Q1D2M3_9BACT</name>
<dbReference type="EMBL" id="SDHZ01000004">
    <property type="protein sequence ID" value="RXK81315.1"/>
    <property type="molecule type" value="Genomic_DNA"/>
</dbReference>
<feature type="signal peptide" evidence="1">
    <location>
        <begin position="1"/>
        <end position="23"/>
    </location>
</feature>
<proteinExistence type="predicted"/>
<evidence type="ECO:0000313" key="2">
    <source>
        <dbReference type="EMBL" id="RXK81315.1"/>
    </source>
</evidence>
<keyword evidence="3" id="KW-1185">Reference proteome</keyword>
<dbReference type="OrthoDB" id="700627at2"/>
<protein>
    <recommendedName>
        <fullName evidence="4">DUF4397 domain-containing protein</fullName>
    </recommendedName>
</protein>
<dbReference type="PROSITE" id="PS51257">
    <property type="entry name" value="PROKAR_LIPOPROTEIN"/>
    <property type="match status" value="1"/>
</dbReference>
<organism evidence="2 3">
    <name type="scientific">Filimonas effusa</name>
    <dbReference type="NCBI Taxonomy" id="2508721"/>
    <lineage>
        <taxon>Bacteria</taxon>
        <taxon>Pseudomonadati</taxon>
        <taxon>Bacteroidota</taxon>
        <taxon>Chitinophagia</taxon>
        <taxon>Chitinophagales</taxon>
        <taxon>Chitinophagaceae</taxon>
        <taxon>Filimonas</taxon>
    </lineage>
</organism>
<evidence type="ECO:0008006" key="4">
    <source>
        <dbReference type="Google" id="ProtNLM"/>
    </source>
</evidence>
<dbReference type="RefSeq" id="WP_129005569.1">
    <property type="nucleotide sequence ID" value="NZ_SDHZ01000004.1"/>
</dbReference>
<gene>
    <name evidence="2" type="ORF">ESB13_20480</name>
</gene>
<dbReference type="AlphaFoldDB" id="A0A4Q1D2M3"/>
<keyword evidence="1" id="KW-0732">Signal</keyword>
<accession>A0A4Q1D2M3</accession>
<feature type="chain" id="PRO_5020709452" description="DUF4397 domain-containing protein" evidence="1">
    <location>
        <begin position="24"/>
        <end position="263"/>
    </location>
</feature>
<reference evidence="2 3" key="1">
    <citation type="submission" date="2019-01" db="EMBL/GenBank/DDBJ databases">
        <title>Filimonas sp. strain TTM-71.</title>
        <authorList>
            <person name="Chen W.-M."/>
        </authorList>
    </citation>
    <scope>NUCLEOTIDE SEQUENCE [LARGE SCALE GENOMIC DNA]</scope>
    <source>
        <strain evidence="2 3">TTM-71</strain>
    </source>
</reference>
<dbReference type="Proteomes" id="UP000290545">
    <property type="component" value="Unassembled WGS sequence"/>
</dbReference>
<evidence type="ECO:0000313" key="3">
    <source>
        <dbReference type="Proteomes" id="UP000290545"/>
    </source>
</evidence>
<sequence>MKFCYKKISLPLVLLLTMFAACNKEAPDAERAMSVVISGYNGGAHPLQMAIDTTVYDVAVSSGKYIVKPNDLGNFNIAYSYRSNKQRMFTLTDTVTKEIVYRKELPSDGTKANFNYLFLNGKLVDINPPVADPVTNKLGFYIYYPASDESIDISLYRVDGSTGQAFRVYLAKGIKPGTWAYVDYMAGENFATKNMLGNTQIHFTKSGNVGQWAFENDESKSVISAFGMFLPAADEKGLVQPYFITPQTYDLGHSQLFYYPDRL</sequence>
<comment type="caution">
    <text evidence="2">The sequence shown here is derived from an EMBL/GenBank/DDBJ whole genome shotgun (WGS) entry which is preliminary data.</text>
</comment>